<reference evidence="3 4" key="1">
    <citation type="journal article" date="2019" name="BMC Genomics">
        <title>New insights from Opisthorchis felineus genome: update on genomics of the epidemiologically important liver flukes.</title>
        <authorList>
            <person name="Ershov N.I."/>
            <person name="Mordvinov V.A."/>
            <person name="Prokhortchouk E.B."/>
            <person name="Pakharukova M.Y."/>
            <person name="Gunbin K.V."/>
            <person name="Ustyantsev K."/>
            <person name="Genaev M.A."/>
            <person name="Blinov A.G."/>
            <person name="Mazur A."/>
            <person name="Boulygina E."/>
            <person name="Tsygankova S."/>
            <person name="Khrameeva E."/>
            <person name="Chekanov N."/>
            <person name="Fan G."/>
            <person name="Xiao A."/>
            <person name="Zhang H."/>
            <person name="Xu X."/>
            <person name="Yang H."/>
            <person name="Solovyev V."/>
            <person name="Lee S.M."/>
            <person name="Liu X."/>
            <person name="Afonnikov D.A."/>
            <person name="Skryabin K.G."/>
        </authorList>
    </citation>
    <scope>NUCLEOTIDE SEQUENCE [LARGE SCALE GENOMIC DNA]</scope>
    <source>
        <strain evidence="3">AK-0245</strain>
        <tissue evidence="3">Whole organism</tissue>
    </source>
</reference>
<proteinExistence type="predicted"/>
<sequence length="78" mass="9157">MRGAALLTCLLAPSTCVFWSFPIFQFQETLLEQLRKPKITIADLSRPPEEGMLLHLVFLSLMKFQHEERRLPEPWLVF</sequence>
<feature type="domain" description="Ubiquitin-activating enzyme E1 four-helix bundle" evidence="2">
    <location>
        <begin position="28"/>
        <end position="75"/>
    </location>
</feature>
<dbReference type="Pfam" id="PF16191">
    <property type="entry name" value="E1_4HB"/>
    <property type="match status" value="1"/>
</dbReference>
<accession>A0A4S2M8J9</accession>
<organism evidence="3 4">
    <name type="scientific">Opisthorchis felineus</name>
    <dbReference type="NCBI Taxonomy" id="147828"/>
    <lineage>
        <taxon>Eukaryota</taxon>
        <taxon>Metazoa</taxon>
        <taxon>Spiralia</taxon>
        <taxon>Lophotrochozoa</taxon>
        <taxon>Platyhelminthes</taxon>
        <taxon>Trematoda</taxon>
        <taxon>Digenea</taxon>
        <taxon>Opisthorchiida</taxon>
        <taxon>Opisthorchiata</taxon>
        <taxon>Opisthorchiidae</taxon>
        <taxon>Opisthorchis</taxon>
    </lineage>
</organism>
<name>A0A4S2M8J9_OPIFE</name>
<protein>
    <recommendedName>
        <fullName evidence="2">Ubiquitin-activating enzyme E1 four-helix bundle domain-containing protein</fullName>
    </recommendedName>
</protein>
<feature type="signal peptide" evidence="1">
    <location>
        <begin position="1"/>
        <end position="16"/>
    </location>
</feature>
<keyword evidence="4" id="KW-1185">Reference proteome</keyword>
<evidence type="ECO:0000313" key="3">
    <source>
        <dbReference type="EMBL" id="TGZ72725.1"/>
    </source>
</evidence>
<evidence type="ECO:0000259" key="2">
    <source>
        <dbReference type="Pfam" id="PF16191"/>
    </source>
</evidence>
<dbReference type="AlphaFoldDB" id="A0A4S2M8J9"/>
<dbReference type="InterPro" id="IPR032420">
    <property type="entry name" value="E1_4HB"/>
</dbReference>
<feature type="chain" id="PRO_5020525775" description="Ubiquitin-activating enzyme E1 four-helix bundle domain-containing protein" evidence="1">
    <location>
        <begin position="17"/>
        <end position="78"/>
    </location>
</feature>
<comment type="caution">
    <text evidence="3">The sequence shown here is derived from an EMBL/GenBank/DDBJ whole genome shotgun (WGS) entry which is preliminary data.</text>
</comment>
<evidence type="ECO:0000256" key="1">
    <source>
        <dbReference type="SAM" id="SignalP"/>
    </source>
</evidence>
<evidence type="ECO:0000313" key="4">
    <source>
        <dbReference type="Proteomes" id="UP000308267"/>
    </source>
</evidence>
<dbReference type="EMBL" id="SJOL01003364">
    <property type="protein sequence ID" value="TGZ72725.1"/>
    <property type="molecule type" value="Genomic_DNA"/>
</dbReference>
<dbReference type="Proteomes" id="UP000308267">
    <property type="component" value="Unassembled WGS sequence"/>
</dbReference>
<keyword evidence="1" id="KW-0732">Signal</keyword>
<gene>
    <name evidence="3" type="ORF">CRM22_001910</name>
</gene>